<dbReference type="Proteomes" id="UP000677668">
    <property type="component" value="Chromosome 1"/>
</dbReference>
<accession>A0ABX8AZ95</accession>
<dbReference type="EMBL" id="CP072642">
    <property type="protein sequence ID" value="QUV94039.1"/>
    <property type="molecule type" value="Genomic_DNA"/>
</dbReference>
<dbReference type="InterPro" id="IPR011990">
    <property type="entry name" value="TPR-like_helical_dom_sf"/>
</dbReference>
<evidence type="ECO:0000313" key="3">
    <source>
        <dbReference type="Proteomes" id="UP000677668"/>
    </source>
</evidence>
<dbReference type="Gene3D" id="1.25.40.10">
    <property type="entry name" value="Tetratricopeptide repeat domain"/>
    <property type="match status" value="1"/>
</dbReference>
<evidence type="ECO:0000256" key="1">
    <source>
        <dbReference type="SAM" id="MobiDB-lite"/>
    </source>
</evidence>
<feature type="region of interest" description="Disordered" evidence="1">
    <location>
        <begin position="154"/>
        <end position="186"/>
    </location>
</feature>
<reference evidence="2 3" key="1">
    <citation type="submission" date="2021-03" db="EMBL/GenBank/DDBJ databases">
        <title>Genomic and phenotypic characterization of Chloracidobacterium isolates provides evidence for multiple species.</title>
        <authorList>
            <person name="Saini M.K."/>
            <person name="Costas A.M.G."/>
            <person name="Tank M."/>
            <person name="Bryant D.A."/>
        </authorList>
    </citation>
    <scope>NUCLEOTIDE SEQUENCE [LARGE SCALE GENOMIC DNA]</scope>
    <source>
        <strain evidence="2 3">N</strain>
    </source>
</reference>
<dbReference type="RefSeq" id="WP_211422364.1">
    <property type="nucleotide sequence ID" value="NZ_CP072642.1"/>
</dbReference>
<gene>
    <name evidence="2" type="ORF">J8C05_00830</name>
</gene>
<evidence type="ECO:0008006" key="4">
    <source>
        <dbReference type="Google" id="ProtNLM"/>
    </source>
</evidence>
<sequence length="186" mass="21225">MTTLKMRAVTVITRIALRYPRFTWWVAQRIGPWVVRRFWQARLAAEDQAVAVLTQELRQATAGDDTDWQDVQALGELCIRQRAYAEAAQHFQRVASAAEDRELRRSAAAWLGRALEYAGDRHGAHRAYHAYLRDFPEVGSFERQRLERRLADLNVSPKVSDDAHPLPPSLPAGERPSRISVGRRPS</sequence>
<evidence type="ECO:0000313" key="2">
    <source>
        <dbReference type="EMBL" id="QUV94039.1"/>
    </source>
</evidence>
<keyword evidence="3" id="KW-1185">Reference proteome</keyword>
<name>A0ABX8AZ95_9BACT</name>
<protein>
    <recommendedName>
        <fullName evidence="4">Tetratricopeptide repeat protein</fullName>
    </recommendedName>
</protein>
<proteinExistence type="predicted"/>
<organism evidence="2 3">
    <name type="scientific">Chloracidobacterium sp. N</name>
    <dbReference type="NCBI Taxonomy" id="2821540"/>
    <lineage>
        <taxon>Bacteria</taxon>
        <taxon>Pseudomonadati</taxon>
        <taxon>Acidobacteriota</taxon>
        <taxon>Terriglobia</taxon>
        <taxon>Terriglobales</taxon>
        <taxon>Acidobacteriaceae</taxon>
        <taxon>Chloracidobacterium</taxon>
        <taxon>Chloracidobacterium aggregatum</taxon>
    </lineage>
</organism>
<dbReference type="SUPFAM" id="SSF48452">
    <property type="entry name" value="TPR-like"/>
    <property type="match status" value="1"/>
</dbReference>